<evidence type="ECO:0000313" key="2">
    <source>
        <dbReference type="Proteomes" id="UP000003844"/>
    </source>
</evidence>
<keyword evidence="2" id="KW-1185">Reference proteome</keyword>
<dbReference type="AlphaFoldDB" id="H2BSD7"/>
<organism evidence="1 2">
    <name type="scientific">Gillisia limnaea (strain DSM 15749 / LMG 21470 / R-8282)</name>
    <dbReference type="NCBI Taxonomy" id="865937"/>
    <lineage>
        <taxon>Bacteria</taxon>
        <taxon>Pseudomonadati</taxon>
        <taxon>Bacteroidota</taxon>
        <taxon>Flavobacteriia</taxon>
        <taxon>Flavobacteriales</taxon>
        <taxon>Flavobacteriaceae</taxon>
        <taxon>Gillisia</taxon>
    </lineage>
</organism>
<dbReference type="HOGENOM" id="CLU_1515838_0_0_10"/>
<dbReference type="eggNOG" id="ENOG502ZFSG">
    <property type="taxonomic scope" value="Bacteria"/>
</dbReference>
<evidence type="ECO:0000313" key="1">
    <source>
        <dbReference type="EMBL" id="EHQ01460.1"/>
    </source>
</evidence>
<gene>
    <name evidence="1" type="ORF">Gilli_0758</name>
</gene>
<proteinExistence type="predicted"/>
<accession>H2BSD7</accession>
<dbReference type="EMBL" id="JH594606">
    <property type="protein sequence ID" value="EHQ01460.1"/>
    <property type="molecule type" value="Genomic_DNA"/>
</dbReference>
<dbReference type="Proteomes" id="UP000003844">
    <property type="component" value="Unassembled WGS sequence"/>
</dbReference>
<sequence length="177" mass="20314">MLFSTILDIFEKTSEMKKIGILFFFIFISYFGTAQEIPAVTDASSEFIIKRIEIIPSLSILSPEIPNTGNFKIRSVNFDPENESREVNMAEFMARERRMKSRTVQLAPPVQLPQKDNSISVGRNTDWNTSPRFFNQSFSPELPGSGTRNAVYRNAAEGTGHYYLTRYNPFARRGYNY</sequence>
<dbReference type="STRING" id="865937.Gilli_0758"/>
<name>H2BSD7_GILLR</name>
<reference evidence="2" key="1">
    <citation type="journal article" date="2012" name="Stand. Genomic Sci.">
        <title>Genome sequence of the Antarctic rhodopsins-containing flavobacterium Gillisia limnaea type strain (R-8282(T)).</title>
        <authorList>
            <person name="Riedel T."/>
            <person name="Held B."/>
            <person name="Nolan M."/>
            <person name="Lucas S."/>
            <person name="Lapidus A."/>
            <person name="Tice H."/>
            <person name="Del Rio T.G."/>
            <person name="Cheng J.F."/>
            <person name="Han C."/>
            <person name="Tapia R."/>
            <person name="Goodwin L.A."/>
            <person name="Pitluck S."/>
            <person name="Liolios K."/>
            <person name="Mavromatis K."/>
            <person name="Pagani I."/>
            <person name="Ivanova N."/>
            <person name="Mikhailova N."/>
            <person name="Pati A."/>
            <person name="Chen A."/>
            <person name="Palaniappan K."/>
            <person name="Land M."/>
            <person name="Rohde M."/>
            <person name="Tindall B.J."/>
            <person name="Detter J.C."/>
            <person name="Goker M."/>
            <person name="Bristow J."/>
            <person name="Eisen J.A."/>
            <person name="Markowitz V."/>
            <person name="Hugenholtz P."/>
            <person name="Kyrpides N.C."/>
            <person name="Klenk H.P."/>
            <person name="Woyke T."/>
        </authorList>
    </citation>
    <scope>NUCLEOTIDE SEQUENCE [LARGE SCALE GENOMIC DNA]</scope>
    <source>
        <strain evidence="2">DSM 15749 / LMG 21470 / R-8282</strain>
    </source>
</reference>
<protein>
    <submittedName>
        <fullName evidence="1">Uncharacterized protein</fullName>
    </submittedName>
</protein>